<evidence type="ECO:0000256" key="4">
    <source>
        <dbReference type="ARBA" id="ARBA00022496"/>
    </source>
</evidence>
<evidence type="ECO:0000256" key="1">
    <source>
        <dbReference type="ARBA" id="ARBA00004196"/>
    </source>
</evidence>
<dbReference type="InterPro" id="IPR002491">
    <property type="entry name" value="ABC_transptr_periplasmic_BD"/>
</dbReference>
<feature type="chain" id="PRO_5016668024" evidence="6">
    <location>
        <begin position="37"/>
        <end position="338"/>
    </location>
</feature>
<keyword evidence="4" id="KW-0410">Iron transport</keyword>
<name>A0A348HEP0_9GAMM</name>
<keyword evidence="3" id="KW-0813">Transport</keyword>
<dbReference type="AlphaFoldDB" id="A0A348HEP0"/>
<evidence type="ECO:0000256" key="5">
    <source>
        <dbReference type="ARBA" id="ARBA00022729"/>
    </source>
</evidence>
<dbReference type="EMBL" id="AP018933">
    <property type="protein sequence ID" value="BBG30092.1"/>
    <property type="molecule type" value="Genomic_DNA"/>
</dbReference>
<dbReference type="CDD" id="cd01146">
    <property type="entry name" value="FhuD"/>
    <property type="match status" value="1"/>
</dbReference>
<accession>A0A348HEP0</accession>
<dbReference type="Pfam" id="PF01497">
    <property type="entry name" value="Peripla_BP_2"/>
    <property type="match status" value="1"/>
</dbReference>
<organism evidence="8 9">
    <name type="scientific">Zymobacter palmae</name>
    <dbReference type="NCBI Taxonomy" id="33074"/>
    <lineage>
        <taxon>Bacteria</taxon>
        <taxon>Pseudomonadati</taxon>
        <taxon>Pseudomonadota</taxon>
        <taxon>Gammaproteobacteria</taxon>
        <taxon>Oceanospirillales</taxon>
        <taxon>Halomonadaceae</taxon>
        <taxon>Zymobacter group</taxon>
        <taxon>Zymobacter</taxon>
    </lineage>
</organism>
<sequence length="338" mass="36516">MTRPPFSGFSARRLFHTAGRLMGPLLMLLCVAPAHAAEGWPRQIQDDGEGVTLSAPPTRIVSTSVTLTGSLLAIDAPVIASGATAPRSRIADDQGFLLQWSDQAKQRHLQRLYIGTPDLEAIAMQAPDLIVVSASGADSALKLKSQLSQIAPTLVINYDHAAWQDITRLLGRATGHDAEANARIAEFDAALKKTRAHLQLPPQPVSAFTWPQGQQNSANLWTSESAQGRLLEALGMTLAKVPPELADFHQMGKRHDILPVGGERLADALTGKTWLIFAANDDTAQTVRQHPFLKDTLAAQQGRVFALGTDTFRLDYYSAMRLLERLSTLFGSPASASS</sequence>
<evidence type="ECO:0000256" key="3">
    <source>
        <dbReference type="ARBA" id="ARBA00022448"/>
    </source>
</evidence>
<evidence type="ECO:0000313" key="9">
    <source>
        <dbReference type="Proteomes" id="UP000267342"/>
    </source>
</evidence>
<keyword evidence="4" id="KW-0406">Ion transport</keyword>
<dbReference type="PROSITE" id="PS50983">
    <property type="entry name" value="FE_B12_PBP"/>
    <property type="match status" value="1"/>
</dbReference>
<keyword evidence="9" id="KW-1185">Reference proteome</keyword>
<evidence type="ECO:0000256" key="6">
    <source>
        <dbReference type="SAM" id="SignalP"/>
    </source>
</evidence>
<dbReference type="GO" id="GO:1901678">
    <property type="term" value="P:iron coordination entity transport"/>
    <property type="evidence" value="ECO:0007669"/>
    <property type="project" value="UniProtKB-ARBA"/>
</dbReference>
<dbReference type="NCBIfam" id="NF008200">
    <property type="entry name" value="PRK10957.1"/>
    <property type="match status" value="1"/>
</dbReference>
<dbReference type="FunFam" id="3.40.50.1980:FF:000009">
    <property type="entry name" value="Iron-enterobactin transporter periplasmic binding protein"/>
    <property type="match status" value="1"/>
</dbReference>
<dbReference type="GO" id="GO:0030288">
    <property type="term" value="C:outer membrane-bounded periplasmic space"/>
    <property type="evidence" value="ECO:0007669"/>
    <property type="project" value="TreeGrafter"/>
</dbReference>
<dbReference type="PANTHER" id="PTHR30532">
    <property type="entry name" value="IRON III DICITRATE-BINDING PERIPLASMIC PROTEIN"/>
    <property type="match status" value="1"/>
</dbReference>
<keyword evidence="4" id="KW-0408">Iron</keyword>
<dbReference type="SUPFAM" id="SSF53807">
    <property type="entry name" value="Helical backbone' metal receptor"/>
    <property type="match status" value="1"/>
</dbReference>
<dbReference type="STRING" id="1123510.GCA_000620025_00323"/>
<proteinExistence type="inferred from homology"/>
<evidence type="ECO:0000313" key="8">
    <source>
        <dbReference type="EMBL" id="BBG30092.1"/>
    </source>
</evidence>
<reference evidence="8 9" key="1">
    <citation type="submission" date="2018-09" db="EMBL/GenBank/DDBJ databases">
        <title>Zymobacter palmae IAM14233 (=T109) whole genome analysis.</title>
        <authorList>
            <person name="Yanase H."/>
        </authorList>
    </citation>
    <scope>NUCLEOTIDE SEQUENCE [LARGE SCALE GENOMIC DNA]</scope>
    <source>
        <strain evidence="8 9">IAM14233</strain>
    </source>
</reference>
<comment type="subcellular location">
    <subcellularLocation>
        <location evidence="1">Cell envelope</location>
    </subcellularLocation>
</comment>
<dbReference type="InterPro" id="IPR051313">
    <property type="entry name" value="Bact_iron-sidero_bind"/>
</dbReference>
<dbReference type="RefSeq" id="WP_211245198.1">
    <property type="nucleotide sequence ID" value="NZ_AP018933.1"/>
</dbReference>
<evidence type="ECO:0000256" key="2">
    <source>
        <dbReference type="ARBA" id="ARBA00008814"/>
    </source>
</evidence>
<dbReference type="KEGG" id="zpl:ZBT109_1332"/>
<protein>
    <submittedName>
        <fullName evidence="8">Ferrienterobactin ABC transporter, ferrienterobactin-binding periplasmic protein FepB</fullName>
    </submittedName>
</protein>
<feature type="signal peptide" evidence="6">
    <location>
        <begin position="1"/>
        <end position="36"/>
    </location>
</feature>
<gene>
    <name evidence="8" type="ORF">ZBT109_1332</name>
</gene>
<keyword evidence="5 6" id="KW-0732">Signal</keyword>
<dbReference type="Proteomes" id="UP000267342">
    <property type="component" value="Chromosome"/>
</dbReference>
<comment type="similarity">
    <text evidence="2">Belongs to the bacterial solute-binding protein 8 family.</text>
</comment>
<feature type="domain" description="Fe/B12 periplasmic-binding" evidence="7">
    <location>
        <begin position="59"/>
        <end position="334"/>
    </location>
</feature>
<evidence type="ECO:0000259" key="7">
    <source>
        <dbReference type="PROSITE" id="PS50983"/>
    </source>
</evidence>
<dbReference type="PANTHER" id="PTHR30532:SF24">
    <property type="entry name" value="FERRIC ENTEROBACTIN-BINDING PERIPLASMIC PROTEIN FEPB"/>
    <property type="match status" value="1"/>
</dbReference>
<dbReference type="Gene3D" id="3.40.50.1980">
    <property type="entry name" value="Nitrogenase molybdenum iron protein domain"/>
    <property type="match status" value="2"/>
</dbReference>